<evidence type="ECO:0000313" key="2">
    <source>
        <dbReference type="Proteomes" id="UP001337655"/>
    </source>
</evidence>
<evidence type="ECO:0000313" key="1">
    <source>
        <dbReference type="EMBL" id="KAK5164893.1"/>
    </source>
</evidence>
<dbReference type="Proteomes" id="UP001337655">
    <property type="component" value="Unassembled WGS sequence"/>
</dbReference>
<dbReference type="AlphaFoldDB" id="A0AAV9NY02"/>
<dbReference type="GeneID" id="89930888"/>
<dbReference type="InterPro" id="IPR011008">
    <property type="entry name" value="Dimeric_a/b-barrel"/>
</dbReference>
<proteinExistence type="predicted"/>
<evidence type="ECO:0008006" key="3">
    <source>
        <dbReference type="Google" id="ProtNLM"/>
    </source>
</evidence>
<dbReference type="SUPFAM" id="SSF54909">
    <property type="entry name" value="Dimeric alpha+beta barrel"/>
    <property type="match status" value="1"/>
</dbReference>
<comment type="caution">
    <text evidence="1">The sequence shown here is derived from an EMBL/GenBank/DDBJ whole genome shotgun (WGS) entry which is preliminary data.</text>
</comment>
<keyword evidence="2" id="KW-1185">Reference proteome</keyword>
<dbReference type="RefSeq" id="XP_064655089.1">
    <property type="nucleotide sequence ID" value="XM_064806784.1"/>
</dbReference>
<gene>
    <name evidence="1" type="ORF">LTR77_009557</name>
</gene>
<name>A0AAV9NY02_9PEZI</name>
<sequence>MFFLFANCNFIPDHYDAWQAAYDDLAEHVWENEPTTMSYYFGIPLDYADEFSRTTSMFAFEVYGCREDLYETHLNSNPMQKFLATIPDHSTTDLDLNHYTALPNSFLDRDGDKKECAIMQDTRITAKSPSDREALLDRLSALATKVQESEKVNPSGVLSFMTFSCLDNDTGARIYSRFESREAMEKFLRREDVLGFWRESRNEVASMEARGYLPNGKGWLHRKGERLSEFPLRLSSHDAIMVIIQPHDHSLPRGHNTISPNNLMALPTTTSPPTRQRAVLMRNNTPINIRHRAQRRQRLRLHIAEQPIRSYKVRPIARLGVAQTLGGLFGEGGLDEALLHPGETVGLGSPGAREGTFGCWGCWEAWLRLP</sequence>
<protein>
    <recommendedName>
        <fullName evidence="3">ABM domain-containing protein</fullName>
    </recommendedName>
</protein>
<dbReference type="Gene3D" id="3.30.70.100">
    <property type="match status" value="1"/>
</dbReference>
<accession>A0AAV9NY02</accession>
<organism evidence="1 2">
    <name type="scientific">Saxophila tyrrhenica</name>
    <dbReference type="NCBI Taxonomy" id="1690608"/>
    <lineage>
        <taxon>Eukaryota</taxon>
        <taxon>Fungi</taxon>
        <taxon>Dikarya</taxon>
        <taxon>Ascomycota</taxon>
        <taxon>Pezizomycotina</taxon>
        <taxon>Dothideomycetes</taxon>
        <taxon>Dothideomycetidae</taxon>
        <taxon>Mycosphaerellales</taxon>
        <taxon>Extremaceae</taxon>
        <taxon>Saxophila</taxon>
    </lineage>
</organism>
<dbReference type="EMBL" id="JAVRRT010000018">
    <property type="protein sequence ID" value="KAK5164893.1"/>
    <property type="molecule type" value="Genomic_DNA"/>
</dbReference>
<reference evidence="1 2" key="1">
    <citation type="submission" date="2023-08" db="EMBL/GenBank/DDBJ databases">
        <title>Black Yeasts Isolated from many extreme environments.</title>
        <authorList>
            <person name="Coleine C."/>
            <person name="Stajich J.E."/>
            <person name="Selbmann L."/>
        </authorList>
    </citation>
    <scope>NUCLEOTIDE SEQUENCE [LARGE SCALE GENOMIC DNA]</scope>
    <source>
        <strain evidence="1 2">CCFEE 5935</strain>
    </source>
</reference>